<sequence>MPEAQWIEFEDWQEANEMAIEHSSCKGKGKALPTFGPELVLDTSSATTIVPPPLFDSDLAPPDTSSAASQVITTGTSIKQTHECTISSTSGTVSLPHKFSVPHNPPPALLCSPDHNDLKVALEIGGGADLDFGHETGLSPQRIIDGGDESFIKYIYNMDPDPLRVPDEFGYDFTLFLAFTQHVQYITMGGLVFISDYQESHPSVSDSKDIFGGGGGNIEKAVILVTSSTQKELKEWLKP</sequence>
<dbReference type="RefSeq" id="XP_041284422.1">
    <property type="nucleotide sequence ID" value="XM_041434651.1"/>
</dbReference>
<organism evidence="1 2">
    <name type="scientific">Suillus discolor</name>
    <dbReference type="NCBI Taxonomy" id="1912936"/>
    <lineage>
        <taxon>Eukaryota</taxon>
        <taxon>Fungi</taxon>
        <taxon>Dikarya</taxon>
        <taxon>Basidiomycota</taxon>
        <taxon>Agaricomycotina</taxon>
        <taxon>Agaricomycetes</taxon>
        <taxon>Agaricomycetidae</taxon>
        <taxon>Boletales</taxon>
        <taxon>Suillineae</taxon>
        <taxon>Suillaceae</taxon>
        <taxon>Suillus</taxon>
    </lineage>
</organism>
<dbReference type="AlphaFoldDB" id="A0A9P7ERZ9"/>
<comment type="caution">
    <text evidence="1">The sequence shown here is derived from an EMBL/GenBank/DDBJ whole genome shotgun (WGS) entry which is preliminary data.</text>
</comment>
<reference evidence="1" key="1">
    <citation type="journal article" date="2020" name="New Phytol.">
        <title>Comparative genomics reveals dynamic genome evolution in host specialist ectomycorrhizal fungi.</title>
        <authorList>
            <person name="Lofgren L.A."/>
            <person name="Nguyen N.H."/>
            <person name="Vilgalys R."/>
            <person name="Ruytinx J."/>
            <person name="Liao H.L."/>
            <person name="Branco S."/>
            <person name="Kuo A."/>
            <person name="LaButti K."/>
            <person name="Lipzen A."/>
            <person name="Andreopoulos W."/>
            <person name="Pangilinan J."/>
            <person name="Riley R."/>
            <person name="Hundley H."/>
            <person name="Na H."/>
            <person name="Barry K."/>
            <person name="Grigoriev I.V."/>
            <person name="Stajich J.E."/>
            <person name="Kennedy P.G."/>
        </authorList>
    </citation>
    <scope>NUCLEOTIDE SEQUENCE</scope>
    <source>
        <strain evidence="1">FC423</strain>
    </source>
</reference>
<dbReference type="OrthoDB" id="301415at2759"/>
<evidence type="ECO:0000313" key="2">
    <source>
        <dbReference type="Proteomes" id="UP000823399"/>
    </source>
</evidence>
<keyword evidence="2" id="KW-1185">Reference proteome</keyword>
<evidence type="ECO:0000313" key="1">
    <source>
        <dbReference type="EMBL" id="KAG2083565.1"/>
    </source>
</evidence>
<name>A0A9P7ERZ9_9AGAM</name>
<proteinExistence type="predicted"/>
<gene>
    <name evidence="1" type="ORF">F5147DRAFT_660141</name>
</gene>
<dbReference type="GeneID" id="64696910"/>
<dbReference type="Proteomes" id="UP000823399">
    <property type="component" value="Unassembled WGS sequence"/>
</dbReference>
<dbReference type="EMBL" id="JABBWM010000268">
    <property type="protein sequence ID" value="KAG2083565.1"/>
    <property type="molecule type" value="Genomic_DNA"/>
</dbReference>
<accession>A0A9P7ERZ9</accession>
<protein>
    <submittedName>
        <fullName evidence="1">Uncharacterized protein</fullName>
    </submittedName>
</protein>